<dbReference type="RefSeq" id="WP_187221332.1">
    <property type="nucleotide sequence ID" value="NZ_JABVED010000009.1"/>
</dbReference>
<dbReference type="EMBL" id="JABVED010000009">
    <property type="protein sequence ID" value="MBC6448844.1"/>
    <property type="molecule type" value="Genomic_DNA"/>
</dbReference>
<dbReference type="InterPro" id="IPR007630">
    <property type="entry name" value="RNA_pol_sigma70_r4"/>
</dbReference>
<evidence type="ECO:0000313" key="9">
    <source>
        <dbReference type="Proteomes" id="UP000734823"/>
    </source>
</evidence>
<feature type="domain" description="RNA polymerase sigma-70 region 4" evidence="7">
    <location>
        <begin position="148"/>
        <end position="196"/>
    </location>
</feature>
<dbReference type="InterPro" id="IPR007627">
    <property type="entry name" value="RNA_pol_sigma70_r2"/>
</dbReference>
<evidence type="ECO:0000256" key="2">
    <source>
        <dbReference type="ARBA" id="ARBA00023015"/>
    </source>
</evidence>
<evidence type="ECO:0000259" key="7">
    <source>
        <dbReference type="Pfam" id="PF04545"/>
    </source>
</evidence>
<proteinExistence type="inferred from homology"/>
<evidence type="ECO:0000256" key="3">
    <source>
        <dbReference type="ARBA" id="ARBA00023082"/>
    </source>
</evidence>
<comment type="caution">
    <text evidence="8">The sequence shown here is derived from an EMBL/GenBank/DDBJ whole genome shotgun (WGS) entry which is preliminary data.</text>
</comment>
<dbReference type="Proteomes" id="UP000734823">
    <property type="component" value="Unassembled WGS sequence"/>
</dbReference>
<dbReference type="InterPro" id="IPR014284">
    <property type="entry name" value="RNA_pol_sigma-70_dom"/>
</dbReference>
<dbReference type="InterPro" id="IPR039425">
    <property type="entry name" value="RNA_pol_sigma-70-like"/>
</dbReference>
<evidence type="ECO:0000259" key="6">
    <source>
        <dbReference type="Pfam" id="PF04542"/>
    </source>
</evidence>
<keyword evidence="3" id="KW-0731">Sigma factor</keyword>
<keyword evidence="4" id="KW-0238">DNA-binding</keyword>
<dbReference type="NCBIfam" id="NF007230">
    <property type="entry name" value="PRK09648.1"/>
    <property type="match status" value="1"/>
</dbReference>
<organism evidence="8 9">
    <name type="scientific">Actinokineospora xionganensis</name>
    <dbReference type="NCBI Taxonomy" id="2684470"/>
    <lineage>
        <taxon>Bacteria</taxon>
        <taxon>Bacillati</taxon>
        <taxon>Actinomycetota</taxon>
        <taxon>Actinomycetes</taxon>
        <taxon>Pseudonocardiales</taxon>
        <taxon>Pseudonocardiaceae</taxon>
        <taxon>Actinokineospora</taxon>
    </lineage>
</organism>
<dbReference type="InterPro" id="IPR013324">
    <property type="entry name" value="RNA_pol_sigma_r3/r4-like"/>
</dbReference>
<dbReference type="Pfam" id="PF04542">
    <property type="entry name" value="Sigma70_r2"/>
    <property type="match status" value="1"/>
</dbReference>
<dbReference type="NCBIfam" id="TIGR02937">
    <property type="entry name" value="sigma70-ECF"/>
    <property type="match status" value="1"/>
</dbReference>
<keyword evidence="5" id="KW-0804">Transcription</keyword>
<reference evidence="8 9" key="1">
    <citation type="submission" date="2020-06" db="EMBL/GenBank/DDBJ databases">
        <title>Actinokineospora xiongansis sp. nov., isolated from soil of Baiyangdian.</title>
        <authorList>
            <person name="Zhang X."/>
        </authorList>
    </citation>
    <scope>NUCLEOTIDE SEQUENCE [LARGE SCALE GENOMIC DNA]</scope>
    <source>
        <strain evidence="8 9">HBU206404</strain>
    </source>
</reference>
<dbReference type="PANTHER" id="PTHR43133:SF58">
    <property type="entry name" value="ECF RNA POLYMERASE SIGMA FACTOR SIGD"/>
    <property type="match status" value="1"/>
</dbReference>
<evidence type="ECO:0000313" key="8">
    <source>
        <dbReference type="EMBL" id="MBC6448844.1"/>
    </source>
</evidence>
<dbReference type="SUPFAM" id="SSF88659">
    <property type="entry name" value="Sigma3 and sigma4 domains of RNA polymerase sigma factors"/>
    <property type="match status" value="1"/>
</dbReference>
<dbReference type="CDD" id="cd06171">
    <property type="entry name" value="Sigma70_r4"/>
    <property type="match status" value="1"/>
</dbReference>
<protein>
    <submittedName>
        <fullName evidence="8">RNA polymerase sigma factor ShbA</fullName>
    </submittedName>
</protein>
<keyword evidence="2" id="KW-0805">Transcription regulation</keyword>
<name>A0ABR7L815_9PSEU</name>
<dbReference type="PANTHER" id="PTHR43133">
    <property type="entry name" value="RNA POLYMERASE ECF-TYPE SIGMA FACTO"/>
    <property type="match status" value="1"/>
</dbReference>
<evidence type="ECO:0000256" key="5">
    <source>
        <dbReference type="ARBA" id="ARBA00023163"/>
    </source>
</evidence>
<evidence type="ECO:0000256" key="1">
    <source>
        <dbReference type="ARBA" id="ARBA00010641"/>
    </source>
</evidence>
<dbReference type="InterPro" id="IPR013325">
    <property type="entry name" value="RNA_pol_sigma_r2"/>
</dbReference>
<comment type="similarity">
    <text evidence="1">Belongs to the sigma-70 factor family. ECF subfamily.</text>
</comment>
<evidence type="ECO:0000256" key="4">
    <source>
        <dbReference type="ARBA" id="ARBA00023125"/>
    </source>
</evidence>
<dbReference type="Pfam" id="PF04545">
    <property type="entry name" value="Sigma70_r4"/>
    <property type="match status" value="1"/>
</dbReference>
<dbReference type="InterPro" id="IPR036388">
    <property type="entry name" value="WH-like_DNA-bd_sf"/>
</dbReference>
<accession>A0ABR7L815</accession>
<sequence length="207" mass="22419">MAESDGRVDGGVDRGVDRIVDREVVRSAVLGDSRAEAALLAAIRPGILRYCWARLGASGRGYASPDDVAQEVCLAVFQSLRRYQDRGLPFTAYVYAIAARKVADAHRAAMKARSVFPFDRVPEPADEAPGPERHALSADLFQRVAGMLHHLSDAQREIITLRIAAGLSAEEVGAVLGMTPAAVRMAQSRALARLREWTRDPADEVVA</sequence>
<dbReference type="SUPFAM" id="SSF88946">
    <property type="entry name" value="Sigma2 domain of RNA polymerase sigma factors"/>
    <property type="match status" value="1"/>
</dbReference>
<keyword evidence="9" id="KW-1185">Reference proteome</keyword>
<dbReference type="Gene3D" id="1.10.1740.10">
    <property type="match status" value="1"/>
</dbReference>
<gene>
    <name evidence="8" type="primary">shbA</name>
    <name evidence="8" type="ORF">GPZ80_16865</name>
</gene>
<feature type="domain" description="RNA polymerase sigma-70 region 2" evidence="6">
    <location>
        <begin position="44"/>
        <end position="109"/>
    </location>
</feature>
<dbReference type="Gene3D" id="1.10.10.10">
    <property type="entry name" value="Winged helix-like DNA-binding domain superfamily/Winged helix DNA-binding domain"/>
    <property type="match status" value="1"/>
</dbReference>